<protein>
    <submittedName>
        <fullName evidence="1">Uncharacterized protein</fullName>
    </submittedName>
</protein>
<accession>A0A843W6J8</accession>
<evidence type="ECO:0000313" key="1">
    <source>
        <dbReference type="EMBL" id="MQM05582.1"/>
    </source>
</evidence>
<feature type="non-terminal residue" evidence="1">
    <location>
        <position position="1"/>
    </location>
</feature>
<evidence type="ECO:0000313" key="2">
    <source>
        <dbReference type="Proteomes" id="UP000652761"/>
    </source>
</evidence>
<keyword evidence="2" id="KW-1185">Reference proteome</keyword>
<dbReference type="EMBL" id="NMUH01003439">
    <property type="protein sequence ID" value="MQM05582.1"/>
    <property type="molecule type" value="Genomic_DNA"/>
</dbReference>
<dbReference type="AlphaFoldDB" id="A0A843W6J8"/>
<comment type="caution">
    <text evidence="1">The sequence shown here is derived from an EMBL/GenBank/DDBJ whole genome shotgun (WGS) entry which is preliminary data.</text>
</comment>
<gene>
    <name evidence="1" type="ORF">Taro_038399</name>
</gene>
<proteinExistence type="predicted"/>
<name>A0A843W6J8_COLES</name>
<sequence>DGRRDLLTRPSRPSCNLVVIFLPEPTSLSRPVLDPIAISVDPVVILIRDDRRDLLTRPSRPSCSPVAICLPEPTSPSRPVPDPIAISVDPVATLIRVRPRMNHTLKRTGTIWSDVMSTLELDGKLAGVKILSWRQHCVPLTHVGGKAIAAKFFRFFRKAMASRGKCGDRAREYAQRRKVKKFVMGLKPSLRARLIESDPPHLGRGSQSSEQVGK</sequence>
<reference evidence="1" key="1">
    <citation type="submission" date="2017-07" db="EMBL/GenBank/DDBJ databases">
        <title>Taro Niue Genome Assembly and Annotation.</title>
        <authorList>
            <person name="Atibalentja N."/>
            <person name="Keating K."/>
            <person name="Fields C.J."/>
        </authorList>
    </citation>
    <scope>NUCLEOTIDE SEQUENCE</scope>
    <source>
        <strain evidence="1">Niue_2</strain>
        <tissue evidence="1">Leaf</tissue>
    </source>
</reference>
<organism evidence="1 2">
    <name type="scientific">Colocasia esculenta</name>
    <name type="common">Wild taro</name>
    <name type="synonym">Arum esculentum</name>
    <dbReference type="NCBI Taxonomy" id="4460"/>
    <lineage>
        <taxon>Eukaryota</taxon>
        <taxon>Viridiplantae</taxon>
        <taxon>Streptophyta</taxon>
        <taxon>Embryophyta</taxon>
        <taxon>Tracheophyta</taxon>
        <taxon>Spermatophyta</taxon>
        <taxon>Magnoliopsida</taxon>
        <taxon>Liliopsida</taxon>
        <taxon>Araceae</taxon>
        <taxon>Aroideae</taxon>
        <taxon>Colocasieae</taxon>
        <taxon>Colocasia</taxon>
    </lineage>
</organism>
<dbReference type="Proteomes" id="UP000652761">
    <property type="component" value="Unassembled WGS sequence"/>
</dbReference>